<sequence length="62" mass="6411">MNQLTEALTLFGALAGGAIGATDWKNLKGKWDTGRSTKRAAIGLVLGAIVGVLLGVLFSVMH</sequence>
<dbReference type="EMBL" id="MPDK01000034">
    <property type="protein sequence ID" value="PWI56594.1"/>
    <property type="molecule type" value="Genomic_DNA"/>
</dbReference>
<keyword evidence="1" id="KW-0472">Membrane</keyword>
<evidence type="ECO:0000256" key="1">
    <source>
        <dbReference type="SAM" id="Phobius"/>
    </source>
</evidence>
<proteinExistence type="predicted"/>
<evidence type="ECO:0000313" key="3">
    <source>
        <dbReference type="Proteomes" id="UP000245380"/>
    </source>
</evidence>
<feature type="transmembrane region" description="Helical" evidence="1">
    <location>
        <begin position="40"/>
        <end position="60"/>
    </location>
</feature>
<dbReference type="Proteomes" id="UP000245380">
    <property type="component" value="Unassembled WGS sequence"/>
</dbReference>
<keyword evidence="1" id="KW-1133">Transmembrane helix</keyword>
<protein>
    <submittedName>
        <fullName evidence="2">Uncharacterized protein</fullName>
    </submittedName>
</protein>
<gene>
    <name evidence="2" type="ORF">BM613_12900</name>
</gene>
<evidence type="ECO:0000313" key="2">
    <source>
        <dbReference type="EMBL" id="PWI56594.1"/>
    </source>
</evidence>
<accession>A0A2U3D5N5</accession>
<organism evidence="2 3">
    <name type="scientific">Sulfoacidibacillus thermotolerans</name>
    <name type="common">Acidibacillus sulfuroxidans</name>
    <dbReference type="NCBI Taxonomy" id="1765684"/>
    <lineage>
        <taxon>Bacteria</taxon>
        <taxon>Bacillati</taxon>
        <taxon>Bacillota</taxon>
        <taxon>Bacilli</taxon>
        <taxon>Bacillales</taxon>
        <taxon>Alicyclobacillaceae</taxon>
        <taxon>Sulfoacidibacillus</taxon>
    </lineage>
</organism>
<reference evidence="2 3" key="1">
    <citation type="submission" date="2016-11" db="EMBL/GenBank/DDBJ databases">
        <title>Comparative genomics of Acidibacillus ferroxidans species.</title>
        <authorList>
            <person name="Oliveira G."/>
            <person name="Nunes G."/>
            <person name="Oliveira R."/>
            <person name="Araujo F."/>
            <person name="Salim A."/>
            <person name="Scholte L."/>
            <person name="Morais D."/>
            <person name="Nancucheo I."/>
            <person name="Johnson D.B."/>
            <person name="Grail B."/>
            <person name="Bittencourt J."/>
            <person name="Valadares R."/>
        </authorList>
    </citation>
    <scope>NUCLEOTIDE SEQUENCE [LARGE SCALE GENOMIC DNA]</scope>
    <source>
        <strain evidence="2 3">Y002</strain>
    </source>
</reference>
<name>A0A2U3D5N5_SULT2</name>
<keyword evidence="1" id="KW-0812">Transmembrane</keyword>
<keyword evidence="3" id="KW-1185">Reference proteome</keyword>
<dbReference type="AlphaFoldDB" id="A0A2U3D5N5"/>
<dbReference type="RefSeq" id="WP_109431622.1">
    <property type="nucleotide sequence ID" value="NZ_MPDK01000034.1"/>
</dbReference>
<comment type="caution">
    <text evidence="2">The sequence shown here is derived from an EMBL/GenBank/DDBJ whole genome shotgun (WGS) entry which is preliminary data.</text>
</comment>